<dbReference type="GeneID" id="18254071"/>
<dbReference type="KEGG" id="cthr:CTHT_0000330"/>
<accession>G0RXT6</accession>
<evidence type="ECO:0000256" key="1">
    <source>
        <dbReference type="SAM" id="MobiDB-lite"/>
    </source>
</evidence>
<dbReference type="EMBL" id="GL988030">
    <property type="protein sequence ID" value="EGS24102.1"/>
    <property type="molecule type" value="Genomic_DNA"/>
</dbReference>
<keyword evidence="4" id="KW-1185">Reference proteome</keyword>
<gene>
    <name evidence="3" type="ORF">CTHT_0000330</name>
</gene>
<feature type="region of interest" description="Disordered" evidence="1">
    <location>
        <begin position="78"/>
        <end position="129"/>
    </location>
</feature>
<protein>
    <submittedName>
        <fullName evidence="3">Uncharacterized protein</fullName>
    </submittedName>
</protein>
<dbReference type="Proteomes" id="UP000008066">
    <property type="component" value="Unassembled WGS sequence"/>
</dbReference>
<feature type="signal peptide" evidence="2">
    <location>
        <begin position="1"/>
        <end position="18"/>
    </location>
</feature>
<organism evidence="4">
    <name type="scientific">Chaetomium thermophilum (strain DSM 1495 / CBS 144.50 / IMI 039719)</name>
    <name type="common">Thermochaetoides thermophila</name>
    <dbReference type="NCBI Taxonomy" id="759272"/>
    <lineage>
        <taxon>Eukaryota</taxon>
        <taxon>Fungi</taxon>
        <taxon>Dikarya</taxon>
        <taxon>Ascomycota</taxon>
        <taxon>Pezizomycotina</taxon>
        <taxon>Sordariomycetes</taxon>
        <taxon>Sordariomycetidae</taxon>
        <taxon>Sordariales</taxon>
        <taxon>Chaetomiaceae</taxon>
        <taxon>Thermochaetoides</taxon>
    </lineage>
</organism>
<feature type="compositionally biased region" description="Acidic residues" evidence="1">
    <location>
        <begin position="79"/>
        <end position="119"/>
    </location>
</feature>
<keyword evidence="2" id="KW-0732">Signal</keyword>
<evidence type="ECO:0000313" key="4">
    <source>
        <dbReference type="Proteomes" id="UP000008066"/>
    </source>
</evidence>
<reference evidence="3 4" key="1">
    <citation type="journal article" date="2011" name="Cell">
        <title>Insight into structure and assembly of the nuclear pore complex by utilizing the genome of a eukaryotic thermophile.</title>
        <authorList>
            <person name="Amlacher S."/>
            <person name="Sarges P."/>
            <person name="Flemming D."/>
            <person name="van Noort V."/>
            <person name="Kunze R."/>
            <person name="Devos D.P."/>
            <person name="Arumugam M."/>
            <person name="Bork P."/>
            <person name="Hurt E."/>
        </authorList>
    </citation>
    <scope>NUCLEOTIDE SEQUENCE [LARGE SCALE GENOMIC DNA]</scope>
    <source>
        <strain evidence="4">DSM 1495 / CBS 144.50 / IMI 039719</strain>
    </source>
</reference>
<feature type="chain" id="PRO_5003408617" evidence="2">
    <location>
        <begin position="19"/>
        <end position="148"/>
    </location>
</feature>
<proteinExistence type="predicted"/>
<sequence length="148" mass="16702">MKLSTVYTLSAIFLGVMGMPRGSPHHFENHNLASSRRSAGPVAWYDNIRNVTCSGDKGSGKILCVKGVEDFLLNAQLEVEGDSVSESDSEDSSEEEEDGNNEESEDSDSDSEEEEDEEEERKKKRRRRRRRLSLRNFTCRTIESGPIK</sequence>
<dbReference type="AlphaFoldDB" id="G0RXT6"/>
<dbReference type="RefSeq" id="XP_006690588.1">
    <property type="nucleotide sequence ID" value="XM_006690525.1"/>
</dbReference>
<dbReference type="HOGENOM" id="CLU_1758591_0_0_1"/>
<evidence type="ECO:0000313" key="3">
    <source>
        <dbReference type="EMBL" id="EGS24102.1"/>
    </source>
</evidence>
<name>G0RXT6_CHATD</name>
<evidence type="ECO:0000256" key="2">
    <source>
        <dbReference type="SAM" id="SignalP"/>
    </source>
</evidence>